<dbReference type="Pfam" id="PF03133">
    <property type="entry name" value="TTL"/>
    <property type="match status" value="1"/>
</dbReference>
<evidence type="ECO:0000256" key="5">
    <source>
        <dbReference type="ARBA" id="ARBA00049274"/>
    </source>
</evidence>
<proteinExistence type="predicted"/>
<dbReference type="Gene3D" id="3.30.470.20">
    <property type="entry name" value="ATP-grasp fold, B domain"/>
    <property type="match status" value="1"/>
</dbReference>
<dbReference type="OrthoDB" id="202825at2759"/>
<evidence type="ECO:0000256" key="3">
    <source>
        <dbReference type="ARBA" id="ARBA00022840"/>
    </source>
</evidence>
<keyword evidence="2" id="KW-0547">Nucleotide-binding</keyword>
<dbReference type="GO" id="GO:0036064">
    <property type="term" value="C:ciliary basal body"/>
    <property type="evidence" value="ECO:0007669"/>
    <property type="project" value="TreeGrafter"/>
</dbReference>
<dbReference type="GO" id="GO:0070740">
    <property type="term" value="F:tubulin-glutamic acid ligase activity"/>
    <property type="evidence" value="ECO:0007669"/>
    <property type="project" value="TreeGrafter"/>
</dbReference>
<dbReference type="GO" id="GO:0005524">
    <property type="term" value="F:ATP binding"/>
    <property type="evidence" value="ECO:0007669"/>
    <property type="project" value="UniProtKB-KW"/>
</dbReference>
<dbReference type="PANTHER" id="PTHR12241">
    <property type="entry name" value="TUBULIN POLYGLUTAMYLASE"/>
    <property type="match status" value="1"/>
</dbReference>
<dbReference type="AlphaFoldDB" id="A0A388M880"/>
<evidence type="ECO:0000256" key="1">
    <source>
        <dbReference type="ARBA" id="ARBA00022598"/>
    </source>
</evidence>
<keyword evidence="7" id="KW-1185">Reference proteome</keyword>
<dbReference type="PROSITE" id="PS51221">
    <property type="entry name" value="TTL"/>
    <property type="match status" value="1"/>
</dbReference>
<dbReference type="Proteomes" id="UP000265515">
    <property type="component" value="Unassembled WGS sequence"/>
</dbReference>
<dbReference type="Gramene" id="GBG90679">
    <property type="protein sequence ID" value="GBG90679"/>
    <property type="gene ID" value="CBR_g51027"/>
</dbReference>
<comment type="caution">
    <text evidence="6">The sequence shown here is derived from an EMBL/GenBank/DDBJ whole genome shotgun (WGS) entry which is preliminary data.</text>
</comment>
<evidence type="ECO:0000256" key="4">
    <source>
        <dbReference type="ARBA" id="ARBA00041448"/>
    </source>
</evidence>
<keyword evidence="1" id="KW-0436">Ligase</keyword>
<comment type="catalytic activity">
    <reaction evidence="5">
        <text>L-glutamyl-[protein] + L-glutamate + ATP = gamma-L-glutamyl-L-glutamyl-[protein] + ADP + phosphate + H(+)</text>
        <dbReference type="Rhea" id="RHEA:60144"/>
        <dbReference type="Rhea" id="RHEA-COMP:10208"/>
        <dbReference type="Rhea" id="RHEA-COMP:15517"/>
        <dbReference type="ChEBI" id="CHEBI:15378"/>
        <dbReference type="ChEBI" id="CHEBI:29973"/>
        <dbReference type="ChEBI" id="CHEBI:29985"/>
        <dbReference type="ChEBI" id="CHEBI:30616"/>
        <dbReference type="ChEBI" id="CHEBI:43474"/>
        <dbReference type="ChEBI" id="CHEBI:143622"/>
        <dbReference type="ChEBI" id="CHEBI:456216"/>
    </reaction>
    <physiologicalReaction direction="left-to-right" evidence="5">
        <dbReference type="Rhea" id="RHEA:60145"/>
    </physiologicalReaction>
</comment>
<reference evidence="6 7" key="1">
    <citation type="journal article" date="2018" name="Cell">
        <title>The Chara Genome: Secondary Complexity and Implications for Plant Terrestrialization.</title>
        <authorList>
            <person name="Nishiyama T."/>
            <person name="Sakayama H."/>
            <person name="Vries J.D."/>
            <person name="Buschmann H."/>
            <person name="Saint-Marcoux D."/>
            <person name="Ullrich K.K."/>
            <person name="Haas F.B."/>
            <person name="Vanderstraeten L."/>
            <person name="Becker D."/>
            <person name="Lang D."/>
            <person name="Vosolsobe S."/>
            <person name="Rombauts S."/>
            <person name="Wilhelmsson P.K.I."/>
            <person name="Janitza P."/>
            <person name="Kern R."/>
            <person name="Heyl A."/>
            <person name="Rumpler F."/>
            <person name="Villalobos L.I.A.C."/>
            <person name="Clay J.M."/>
            <person name="Skokan R."/>
            <person name="Toyoda A."/>
            <person name="Suzuki Y."/>
            <person name="Kagoshima H."/>
            <person name="Schijlen E."/>
            <person name="Tajeshwar N."/>
            <person name="Catarino B."/>
            <person name="Hetherington A.J."/>
            <person name="Saltykova A."/>
            <person name="Bonnot C."/>
            <person name="Breuninger H."/>
            <person name="Symeonidi A."/>
            <person name="Radhakrishnan G.V."/>
            <person name="Van Nieuwerburgh F."/>
            <person name="Deforce D."/>
            <person name="Chang C."/>
            <person name="Karol K.G."/>
            <person name="Hedrich R."/>
            <person name="Ulvskov P."/>
            <person name="Glockner G."/>
            <person name="Delwiche C.F."/>
            <person name="Petrasek J."/>
            <person name="Van de Peer Y."/>
            <person name="Friml J."/>
            <person name="Beilby M."/>
            <person name="Dolan L."/>
            <person name="Kohara Y."/>
            <person name="Sugano S."/>
            <person name="Fujiyama A."/>
            <person name="Delaux P.-M."/>
            <person name="Quint M."/>
            <person name="TheiBen G."/>
            <person name="Hagemann M."/>
            <person name="Harholt J."/>
            <person name="Dunand C."/>
            <person name="Zachgo S."/>
            <person name="Langdale J."/>
            <person name="Maumus F."/>
            <person name="Straeten D.V.D."/>
            <person name="Gould S.B."/>
            <person name="Rensing S.A."/>
        </authorList>
    </citation>
    <scope>NUCLEOTIDE SEQUENCE [LARGE SCALE GENOMIC DNA]</scope>
    <source>
        <strain evidence="6 7">S276</strain>
    </source>
</reference>
<gene>
    <name evidence="6" type="ORF">CBR_g51027</name>
</gene>
<sequence length="573" mass="66273">MFTRIMARENGRNISPSKIRNEDTVKIRDDVKQMKDSHTYGTFLEISNIIAHRDAITAHINKGEAEIAMLEKGAGGICPSSKPIYPQVRLVLPSFPDCDPTIAFTVLPYSQTDGGDDKLVDLCDLPRPRVKFVGIGNNAVKTAFKVAGFKRTKNNNWQALWSGGSLKTEYFKQLNAYQKVNHFPGTWEVGRKDKLYSHIAYMKRRHPEDFNFLPRFFVLPKDSRDWFIDFERQPQVCYIVKPKNSSRGRGVHLLRKPAELQQGKECIVQHYIINAALIEGYKYDLRLYVVVTSFDPLRVYLYKEGLVRFATEKFTLDHKGLRQKFAHVTNYSVNRKNSKFQQNQHSYQDGHGSKWSLSALQKYLASQGVPFGPIWNQICDIVLKTMIAVEPQISTLCQLYVPNRCCCYELYGFDIVLDSSFKAWLLEVNTGPALQCPTALDRHIKYRMVADMLHLIGFVPFNREKFKQQEEALRQARLMRGSIFVKGKRSTVKSLDSVQYTSMVGPDLPFVIQEGESEFIRRGQFERLYPREDWERYGNLFEVPRYNNILYCRWLEAHSGSSAREYDGLKKDE</sequence>
<evidence type="ECO:0000313" key="7">
    <source>
        <dbReference type="Proteomes" id="UP000265515"/>
    </source>
</evidence>
<evidence type="ECO:0000313" key="6">
    <source>
        <dbReference type="EMBL" id="GBG90679.1"/>
    </source>
</evidence>
<dbReference type="STRING" id="69332.A0A388M880"/>
<dbReference type="GO" id="GO:0000226">
    <property type="term" value="P:microtubule cytoskeleton organization"/>
    <property type="evidence" value="ECO:0007669"/>
    <property type="project" value="TreeGrafter"/>
</dbReference>
<name>A0A388M880_CHABU</name>
<dbReference type="GO" id="GO:0015631">
    <property type="term" value="F:tubulin binding"/>
    <property type="evidence" value="ECO:0007669"/>
    <property type="project" value="TreeGrafter"/>
</dbReference>
<dbReference type="PANTHER" id="PTHR12241:SF145">
    <property type="entry name" value="TUBULIN POLYGLUTAMYLASE TTLL5"/>
    <property type="match status" value="1"/>
</dbReference>
<keyword evidence="3" id="KW-0067">ATP-binding</keyword>
<accession>A0A388M880</accession>
<evidence type="ECO:0000256" key="2">
    <source>
        <dbReference type="ARBA" id="ARBA00022741"/>
    </source>
</evidence>
<organism evidence="6 7">
    <name type="scientific">Chara braunii</name>
    <name type="common">Braun's stonewort</name>
    <dbReference type="NCBI Taxonomy" id="69332"/>
    <lineage>
        <taxon>Eukaryota</taxon>
        <taxon>Viridiplantae</taxon>
        <taxon>Streptophyta</taxon>
        <taxon>Charophyceae</taxon>
        <taxon>Charales</taxon>
        <taxon>Characeae</taxon>
        <taxon>Chara</taxon>
    </lineage>
</organism>
<dbReference type="SUPFAM" id="SSF56059">
    <property type="entry name" value="Glutathione synthetase ATP-binding domain-like"/>
    <property type="match status" value="1"/>
</dbReference>
<protein>
    <recommendedName>
        <fullName evidence="4">Tubulin--tyrosine ligase-like protein 5</fullName>
    </recommendedName>
</protein>
<dbReference type="InterPro" id="IPR004344">
    <property type="entry name" value="TTL/TTLL_fam"/>
</dbReference>
<dbReference type="EMBL" id="BFEA01000831">
    <property type="protein sequence ID" value="GBG90679.1"/>
    <property type="molecule type" value="Genomic_DNA"/>
</dbReference>